<evidence type="ECO:0000313" key="2">
    <source>
        <dbReference type="EMBL" id="CAA9533108.1"/>
    </source>
</evidence>
<organism evidence="2">
    <name type="scientific">uncultured Thermomicrobiales bacterium</name>
    <dbReference type="NCBI Taxonomy" id="1645740"/>
    <lineage>
        <taxon>Bacteria</taxon>
        <taxon>Pseudomonadati</taxon>
        <taxon>Thermomicrobiota</taxon>
        <taxon>Thermomicrobia</taxon>
        <taxon>Thermomicrobiales</taxon>
        <taxon>environmental samples</taxon>
    </lineage>
</organism>
<name>A0A6J4TV02_9BACT</name>
<reference evidence="2" key="1">
    <citation type="submission" date="2020-02" db="EMBL/GenBank/DDBJ databases">
        <authorList>
            <person name="Meier V. D."/>
        </authorList>
    </citation>
    <scope>NUCLEOTIDE SEQUENCE</scope>
    <source>
        <strain evidence="2">AVDCRST_MAG49</strain>
    </source>
</reference>
<dbReference type="EMBL" id="CADCWG010000003">
    <property type="protein sequence ID" value="CAA9533108.1"/>
    <property type="molecule type" value="Genomic_DNA"/>
</dbReference>
<accession>A0A6J4TV02</accession>
<gene>
    <name evidence="2" type="ORF">AVDCRST_MAG49-39</name>
</gene>
<protein>
    <submittedName>
        <fullName evidence="2">Uncharacterized protein</fullName>
    </submittedName>
</protein>
<proteinExistence type="predicted"/>
<dbReference type="AlphaFoldDB" id="A0A6J4TV02"/>
<feature type="compositionally biased region" description="Polar residues" evidence="1">
    <location>
        <begin position="16"/>
        <end position="26"/>
    </location>
</feature>
<evidence type="ECO:0000256" key="1">
    <source>
        <dbReference type="SAM" id="MobiDB-lite"/>
    </source>
</evidence>
<feature type="region of interest" description="Disordered" evidence="1">
    <location>
        <begin position="1"/>
        <end position="88"/>
    </location>
</feature>
<sequence>MFGVRDAVGLVGGATGTNQDDAVSSQGRGGRYGTETAHPRWEPETDPVESRPPTHPPGPRVQVGSEEENLAARRTSAPPPCVRGHGGP</sequence>